<dbReference type="EMBL" id="VIAQ01000019">
    <property type="protein sequence ID" value="TQD23937.1"/>
    <property type="molecule type" value="Genomic_DNA"/>
</dbReference>
<reference evidence="4 5" key="1">
    <citation type="submission" date="2019-06" db="EMBL/GenBank/DDBJ databases">
        <title>Draft genome sequence of Methanolobus vulcani B1d.</title>
        <authorList>
            <person name="Creighbaum A.J."/>
            <person name="Ticak T."/>
            <person name="Hariraju D."/>
            <person name="Arivett B.A."/>
            <person name="Ferguson D.J.Jr."/>
        </authorList>
    </citation>
    <scope>NUCLEOTIDE SEQUENCE [LARGE SCALE GENOMIC DNA]</scope>
    <source>
        <strain evidence="4 5">B1d</strain>
    </source>
</reference>
<dbReference type="CDD" id="cd02194">
    <property type="entry name" value="ThiL"/>
    <property type="match status" value="1"/>
</dbReference>
<feature type="binding site" evidence="1">
    <location>
        <begin position="131"/>
        <end position="132"/>
    </location>
    <ligand>
        <name>ATP</name>
        <dbReference type="ChEBI" id="CHEBI:30616"/>
    </ligand>
</feature>
<sequence length="330" mass="35492">MNDPISVSELGERPLISRLSGVFGSVYNPDVPLGAGPDDCAVVDISENEYMVITTDMLHRKTDFPLCMTPWQIGWMSAAVNFSDVASMGARPIGFLSAMGFSKDTDLSFVDEISRGMNDCAKFCGTSVIGGDIDTHDELTITGTALGKVSKSELLTRRGAKPGDFICVTGFAGSAGAALHALENNIDIPDSLMNRLLEPIPRVNEAQELARTGAVTSMMDTSDGLAMSLHDLANLNTVGFTINEDSLPMQQEIADFVTTERSELTDFALYTGGDFELLCTVSPDMLEVAQSVCYLNVIGNVVDREVGTVLRCYSGENLTINRKGYLQLGN</sequence>
<dbReference type="SUPFAM" id="SSF56042">
    <property type="entry name" value="PurM C-terminal domain-like"/>
    <property type="match status" value="1"/>
</dbReference>
<dbReference type="PANTHER" id="PTHR30270:SF3">
    <property type="entry name" value="THIAMINE-MONOPHOSPHATE KINASE"/>
    <property type="match status" value="1"/>
</dbReference>
<dbReference type="RefSeq" id="WP_154810563.1">
    <property type="nucleotide sequence ID" value="NZ_VIAQ01000019.1"/>
</dbReference>
<comment type="caution">
    <text evidence="4">The sequence shown here is derived from an EMBL/GenBank/DDBJ whole genome shotgun (WGS) entry which is preliminary data.</text>
</comment>
<dbReference type="UniPathway" id="UPA00060">
    <property type="reaction ID" value="UER00142"/>
</dbReference>
<keyword evidence="1" id="KW-0479">Metal-binding</keyword>
<feature type="binding site" evidence="1">
    <location>
        <position position="220"/>
    </location>
    <ligand>
        <name>Mg(2+)</name>
        <dbReference type="ChEBI" id="CHEBI:18420"/>
        <label>3</label>
    </ligand>
</feature>
<organism evidence="4 5">
    <name type="scientific">Methanolobus vulcani</name>
    <dbReference type="NCBI Taxonomy" id="38026"/>
    <lineage>
        <taxon>Archaea</taxon>
        <taxon>Methanobacteriati</taxon>
        <taxon>Methanobacteriota</taxon>
        <taxon>Stenosarchaea group</taxon>
        <taxon>Methanomicrobia</taxon>
        <taxon>Methanosarcinales</taxon>
        <taxon>Methanosarcinaceae</taxon>
        <taxon>Methanolobus</taxon>
    </lineage>
</organism>
<feature type="binding site" evidence="1">
    <location>
        <position position="132"/>
    </location>
    <ligand>
        <name>Mg(2+)</name>
        <dbReference type="ChEBI" id="CHEBI:18420"/>
        <label>1</label>
    </ligand>
</feature>
<feature type="binding site" evidence="1">
    <location>
        <position position="223"/>
    </location>
    <ligand>
        <name>Mg(2+)</name>
        <dbReference type="ChEBI" id="CHEBI:18420"/>
        <label>5</label>
    </ligand>
</feature>
<feature type="binding site" evidence="1">
    <location>
        <position position="84"/>
    </location>
    <ligand>
        <name>Mg(2+)</name>
        <dbReference type="ChEBI" id="CHEBI:18420"/>
        <label>3</label>
    </ligand>
</feature>
<feature type="domain" description="PurM-like C-terminal" evidence="3">
    <location>
        <begin position="161"/>
        <end position="308"/>
    </location>
</feature>
<keyword evidence="1" id="KW-0460">Magnesium</keyword>
<feature type="binding site" evidence="1">
    <location>
        <position position="84"/>
    </location>
    <ligand>
        <name>Mg(2+)</name>
        <dbReference type="ChEBI" id="CHEBI:18420"/>
        <label>4</label>
    </ligand>
</feature>
<dbReference type="GO" id="GO:0009228">
    <property type="term" value="P:thiamine biosynthetic process"/>
    <property type="evidence" value="ECO:0007669"/>
    <property type="project" value="UniProtKB-KW"/>
</dbReference>
<feature type="binding site" evidence="1">
    <location>
        <position position="84"/>
    </location>
    <ligand>
        <name>Mg(2+)</name>
        <dbReference type="ChEBI" id="CHEBI:18420"/>
        <label>2</label>
    </ligand>
</feature>
<keyword evidence="1" id="KW-0784">Thiamine biosynthesis</keyword>
<dbReference type="HAMAP" id="MF_02128">
    <property type="entry name" value="TMP_kinase"/>
    <property type="match status" value="1"/>
</dbReference>
<evidence type="ECO:0000313" key="5">
    <source>
        <dbReference type="Proteomes" id="UP000319335"/>
    </source>
</evidence>
<dbReference type="GO" id="GO:0009229">
    <property type="term" value="P:thiamine diphosphate biosynthetic process"/>
    <property type="evidence" value="ECO:0007669"/>
    <property type="project" value="UniProtKB-UniRule"/>
</dbReference>
<feature type="binding site" evidence="1">
    <location>
        <position position="157"/>
    </location>
    <ligand>
        <name>ATP</name>
        <dbReference type="ChEBI" id="CHEBI:30616"/>
    </ligand>
</feature>
<evidence type="ECO:0000256" key="1">
    <source>
        <dbReference type="HAMAP-Rule" id="MF_02128"/>
    </source>
</evidence>
<comment type="caution">
    <text evidence="1">Lacks conserved residue(s) required for the propagation of feature annotation.</text>
</comment>
<dbReference type="PIRSF" id="PIRSF005303">
    <property type="entry name" value="Thiam_monoph_kin"/>
    <property type="match status" value="1"/>
</dbReference>
<dbReference type="Pfam" id="PF02769">
    <property type="entry name" value="AIRS_C"/>
    <property type="match status" value="1"/>
</dbReference>
<evidence type="ECO:0000313" key="4">
    <source>
        <dbReference type="EMBL" id="TQD23937.1"/>
    </source>
</evidence>
<dbReference type="AlphaFoldDB" id="A0A7Z8KLT9"/>
<feature type="binding site" evidence="1">
    <location>
        <position position="55"/>
    </location>
    <ligand>
        <name>Mg(2+)</name>
        <dbReference type="ChEBI" id="CHEBI:18420"/>
        <label>1</label>
    </ligand>
</feature>
<feature type="binding site" evidence="1">
    <location>
        <position position="39"/>
    </location>
    <ligand>
        <name>Mg(2+)</name>
        <dbReference type="ChEBI" id="CHEBI:18420"/>
        <label>3</label>
    </ligand>
</feature>
<keyword evidence="1 4" id="KW-0808">Transferase</keyword>
<dbReference type="Gene3D" id="3.90.650.10">
    <property type="entry name" value="PurM-like C-terminal domain"/>
    <property type="match status" value="1"/>
</dbReference>
<feature type="binding site" evidence="1">
    <location>
        <position position="54"/>
    </location>
    <ligand>
        <name>Mg(2+)</name>
        <dbReference type="ChEBI" id="CHEBI:18420"/>
        <label>4</label>
    </ligand>
</feature>
<dbReference type="InterPro" id="IPR016188">
    <property type="entry name" value="PurM-like_N"/>
</dbReference>
<keyword evidence="1" id="KW-0067">ATP-binding</keyword>
<dbReference type="PANTHER" id="PTHR30270">
    <property type="entry name" value="THIAMINE-MONOPHOSPHATE KINASE"/>
    <property type="match status" value="1"/>
</dbReference>
<dbReference type="GO" id="GO:0009030">
    <property type="term" value="F:thiamine-phosphate kinase activity"/>
    <property type="evidence" value="ECO:0007669"/>
    <property type="project" value="UniProtKB-UniRule"/>
</dbReference>
<keyword evidence="5" id="KW-1185">Reference proteome</keyword>
<feature type="binding site" evidence="1">
    <location>
        <position position="63"/>
    </location>
    <ligand>
        <name>substrate</name>
    </ligand>
</feature>
<comment type="miscellaneous">
    <text evidence="1">Reaction mechanism of ThiL seems to utilize a direct, inline transfer of the gamma-phosphate of ATP to TMP rather than a phosphorylated enzyme intermediate.</text>
</comment>
<feature type="binding site" evidence="1">
    <location>
        <position position="56"/>
    </location>
    <ligand>
        <name>Mg(2+)</name>
        <dbReference type="ChEBI" id="CHEBI:18420"/>
        <label>2</label>
    </ligand>
</feature>
<comment type="pathway">
    <text evidence="1">Cofactor biosynthesis; thiamine diphosphate biosynthesis; thiamine diphosphate from thiamine phosphate: step 1/1.</text>
</comment>
<dbReference type="Pfam" id="PF00586">
    <property type="entry name" value="AIRS"/>
    <property type="match status" value="1"/>
</dbReference>
<evidence type="ECO:0000259" key="3">
    <source>
        <dbReference type="Pfam" id="PF02769"/>
    </source>
</evidence>
<dbReference type="SUPFAM" id="SSF55326">
    <property type="entry name" value="PurM N-terminal domain-like"/>
    <property type="match status" value="1"/>
</dbReference>
<feature type="binding site" evidence="1">
    <location>
        <position position="39"/>
    </location>
    <ligand>
        <name>Mg(2+)</name>
        <dbReference type="ChEBI" id="CHEBI:18420"/>
        <label>4</label>
    </ligand>
</feature>
<keyword evidence="1 4" id="KW-0418">Kinase</keyword>
<keyword evidence="1" id="KW-0547">Nucleotide-binding</keyword>
<dbReference type="InterPro" id="IPR006283">
    <property type="entry name" value="ThiL-like"/>
</dbReference>
<evidence type="ECO:0000259" key="2">
    <source>
        <dbReference type="Pfam" id="PF00586"/>
    </source>
</evidence>
<proteinExistence type="inferred from homology"/>
<dbReference type="InterPro" id="IPR036921">
    <property type="entry name" value="PurM-like_N_sf"/>
</dbReference>
<protein>
    <recommendedName>
        <fullName evidence="1">Thiamine-monophosphate kinase</fullName>
        <shortName evidence="1">TMP kinase</shortName>
        <shortName evidence="1">Thiamine-phosphate kinase</shortName>
        <ecNumber evidence="1">2.7.4.16</ecNumber>
    </recommendedName>
</protein>
<comment type="similarity">
    <text evidence="1">Belongs to the thiamine-monophosphate kinase family.</text>
</comment>
<feature type="binding site" evidence="1">
    <location>
        <position position="56"/>
    </location>
    <ligand>
        <name>Mg(2+)</name>
        <dbReference type="ChEBI" id="CHEBI:18420"/>
        <label>1</label>
    </ligand>
</feature>
<comment type="catalytic activity">
    <reaction evidence="1">
        <text>thiamine phosphate + ATP = thiamine diphosphate + ADP</text>
        <dbReference type="Rhea" id="RHEA:15913"/>
        <dbReference type="ChEBI" id="CHEBI:30616"/>
        <dbReference type="ChEBI" id="CHEBI:37575"/>
        <dbReference type="ChEBI" id="CHEBI:58937"/>
        <dbReference type="ChEBI" id="CHEBI:456216"/>
        <dbReference type="EC" id="2.7.4.16"/>
    </reaction>
</comment>
<name>A0A7Z8KLT9_9EURY</name>
<feature type="binding site" evidence="1">
    <location>
        <position position="325"/>
    </location>
    <ligand>
        <name>substrate</name>
    </ligand>
</feature>
<dbReference type="GO" id="GO:0000287">
    <property type="term" value="F:magnesium ion binding"/>
    <property type="evidence" value="ECO:0007669"/>
    <property type="project" value="UniProtKB-UniRule"/>
</dbReference>
<dbReference type="OrthoDB" id="45909at2157"/>
<dbReference type="InterPro" id="IPR010918">
    <property type="entry name" value="PurM-like_C_dom"/>
</dbReference>
<dbReference type="Proteomes" id="UP000319335">
    <property type="component" value="Unassembled WGS sequence"/>
</dbReference>
<feature type="domain" description="PurM-like N-terminal" evidence="2">
    <location>
        <begin position="38"/>
        <end position="149"/>
    </location>
</feature>
<dbReference type="Gene3D" id="3.30.1330.10">
    <property type="entry name" value="PurM-like, N-terminal domain"/>
    <property type="match status" value="1"/>
</dbReference>
<dbReference type="EC" id="2.7.4.16" evidence="1"/>
<dbReference type="InterPro" id="IPR036676">
    <property type="entry name" value="PurM-like_C_sf"/>
</dbReference>
<accession>A0A7Z8KLT9</accession>
<feature type="binding site" evidence="1">
    <location>
        <position position="222"/>
    </location>
    <ligand>
        <name>ATP</name>
        <dbReference type="ChEBI" id="CHEBI:30616"/>
    </ligand>
</feature>
<dbReference type="NCBIfam" id="TIGR01379">
    <property type="entry name" value="thiL"/>
    <property type="match status" value="1"/>
</dbReference>
<comment type="function">
    <text evidence="1">Catalyzes the ATP-dependent phosphorylation of thiamine-monophosphate (TMP) to form thiamine-pyrophosphate (TPP), the active form of vitamin B1.</text>
</comment>
<dbReference type="GO" id="GO:0005524">
    <property type="term" value="F:ATP binding"/>
    <property type="evidence" value="ECO:0007669"/>
    <property type="project" value="UniProtKB-UniRule"/>
</dbReference>
<gene>
    <name evidence="1 4" type="primary">thiL</name>
    <name evidence="4" type="ORF">FKV42_12105</name>
</gene>